<evidence type="ECO:0000313" key="3">
    <source>
        <dbReference type="Proteomes" id="UP001152803"/>
    </source>
</evidence>
<dbReference type="InterPro" id="IPR027902">
    <property type="entry name" value="DUF4487"/>
</dbReference>
<dbReference type="AlphaFoldDB" id="A0A9Q1DS83"/>
<dbReference type="PANTHER" id="PTHR16071">
    <property type="entry name" value="CHROMOSOME 1 OPEN READING FRAME 112"/>
    <property type="match status" value="1"/>
</dbReference>
<dbReference type="PANTHER" id="PTHR16071:SF2">
    <property type="entry name" value="FIGNL1-INTERACTING REGULATOR OF RECOMBINATION AND MITOSIS"/>
    <property type="match status" value="1"/>
</dbReference>
<dbReference type="SUPFAM" id="SSF48371">
    <property type="entry name" value="ARM repeat"/>
    <property type="match status" value="1"/>
</dbReference>
<accession>A0A9Q1DS83</accession>
<proteinExistence type="predicted"/>
<organism evidence="2 3">
    <name type="scientific">Conger conger</name>
    <name type="common">Conger eel</name>
    <name type="synonym">Muraena conger</name>
    <dbReference type="NCBI Taxonomy" id="82655"/>
    <lineage>
        <taxon>Eukaryota</taxon>
        <taxon>Metazoa</taxon>
        <taxon>Chordata</taxon>
        <taxon>Craniata</taxon>
        <taxon>Vertebrata</taxon>
        <taxon>Euteleostomi</taxon>
        <taxon>Actinopterygii</taxon>
        <taxon>Neopterygii</taxon>
        <taxon>Teleostei</taxon>
        <taxon>Anguilliformes</taxon>
        <taxon>Congridae</taxon>
        <taxon>Conger</taxon>
    </lineage>
</organism>
<dbReference type="EMBL" id="JAFJMO010000004">
    <property type="protein sequence ID" value="KAJ8279149.1"/>
    <property type="molecule type" value="Genomic_DNA"/>
</dbReference>
<protein>
    <submittedName>
        <fullName evidence="2">Uncharacterized protein</fullName>
    </submittedName>
</protein>
<dbReference type="InterPro" id="IPR016024">
    <property type="entry name" value="ARM-type_fold"/>
</dbReference>
<feature type="compositionally biased region" description="Basic and acidic residues" evidence="1">
    <location>
        <begin position="843"/>
        <end position="852"/>
    </location>
</feature>
<sequence length="907" mass="101317">MSQATLLEEVIHWSEETCRQELKSVLPKLVWHLHSDKQDELIRVLKIITEMFIPHMSVVELETECFSKVLPKVVKMFNDLVEEISSQVGGMPSQNSELRACLRNSLQVMVQILEALSGCVRHVCSFKETLMLETIRSLPFCILKVLKDTFQHCKESEAVYSDRLSLVTDLLQALFKEAYSLQKSLLELLDRIALGSAASEQEVSDILAVIHSLLEICSVISNLDIALHANTWKFIIRQSVKYQALLEEQLHHGDIVSCLCDDLLASFHTCLELAEQMKQSVPQENVQCPELKLFQKTTKMCRFFANTLVHYVKEFRAFLAKSCGYFHHVYLQILSKLPPSLWAPAISSAHSSELSSTVLVAMDALIAQLLPFRPFAEAVLAEKQPVADSAPELSFPHCLLLTNITGKLSSQPEEVLRLWCEGSRFPEDTPKLSVFQALFLSFRACSPERAAPALVPGVMVNGQAQSAVSLHRHVCVQLSAFAAALPAVHFPQLERSLLEVVLQPDTQTALLATDVWCFMARYGTAELCLHHVVLAAHLIKACPGECYQLSHLAMLVRRMMFLMTPQHQAEMAEKFPPGLAENLGVWRHVLFRALSPDVGKRAERDVLSVAGAVVTGWLEKGCRLGELQTVNVALSASLAVVRCETAGPESVSTVSRMVTRLWPRMCVSQVRAYPPVQCTLCLLFSLSAISVQSVDSHIICQALTCLSSLLSQKCPDDVVLAALDFLSSLGKLFIPPEIQSQVLPKLSSLFSILLANESWIIHQHILEAFSRFAEVTNHEEVISQSLTSEHSKNKVVNFLSKIAHAAETAEERIERLKSEKTVFDRHNARQENDSMESTADLEPCSKRSRQETSEEEEYEKYLQTAESALKTLCTLTEQTAPPQWVTPRLLDLQALITQINTARPPKS</sequence>
<comment type="caution">
    <text evidence="2">The sequence shown here is derived from an EMBL/GenBank/DDBJ whole genome shotgun (WGS) entry which is preliminary data.</text>
</comment>
<dbReference type="OrthoDB" id="6088000at2759"/>
<dbReference type="Proteomes" id="UP001152803">
    <property type="component" value="Unassembled WGS sequence"/>
</dbReference>
<evidence type="ECO:0000256" key="1">
    <source>
        <dbReference type="SAM" id="MobiDB-lite"/>
    </source>
</evidence>
<evidence type="ECO:0000313" key="2">
    <source>
        <dbReference type="EMBL" id="KAJ8279149.1"/>
    </source>
</evidence>
<feature type="region of interest" description="Disordered" evidence="1">
    <location>
        <begin position="822"/>
        <end position="860"/>
    </location>
</feature>
<keyword evidence="3" id="KW-1185">Reference proteome</keyword>
<dbReference type="Pfam" id="PF14868">
    <property type="entry name" value="DUF4487"/>
    <property type="match status" value="1"/>
</dbReference>
<feature type="compositionally biased region" description="Basic and acidic residues" evidence="1">
    <location>
        <begin position="822"/>
        <end position="832"/>
    </location>
</feature>
<reference evidence="2" key="1">
    <citation type="journal article" date="2023" name="Science">
        <title>Genome structures resolve the early diversification of teleost fishes.</title>
        <authorList>
            <person name="Parey E."/>
            <person name="Louis A."/>
            <person name="Montfort J."/>
            <person name="Bouchez O."/>
            <person name="Roques C."/>
            <person name="Iampietro C."/>
            <person name="Lluch J."/>
            <person name="Castinel A."/>
            <person name="Donnadieu C."/>
            <person name="Desvignes T."/>
            <person name="Floi Bucao C."/>
            <person name="Jouanno E."/>
            <person name="Wen M."/>
            <person name="Mejri S."/>
            <person name="Dirks R."/>
            <person name="Jansen H."/>
            <person name="Henkel C."/>
            <person name="Chen W.J."/>
            <person name="Zahm M."/>
            <person name="Cabau C."/>
            <person name="Klopp C."/>
            <person name="Thompson A.W."/>
            <person name="Robinson-Rechavi M."/>
            <person name="Braasch I."/>
            <person name="Lecointre G."/>
            <person name="Bobe J."/>
            <person name="Postlethwait J.H."/>
            <person name="Berthelot C."/>
            <person name="Roest Crollius H."/>
            <person name="Guiguen Y."/>
        </authorList>
    </citation>
    <scope>NUCLEOTIDE SEQUENCE</scope>
    <source>
        <strain evidence="2">Concon-B</strain>
    </source>
</reference>
<name>A0A9Q1DS83_CONCO</name>
<gene>
    <name evidence="2" type="ORF">COCON_G00062150</name>
</gene>